<dbReference type="Pfam" id="PF00697">
    <property type="entry name" value="PRAI"/>
    <property type="match status" value="1"/>
</dbReference>
<dbReference type="InterPro" id="IPR044643">
    <property type="entry name" value="TrpF_fam"/>
</dbReference>
<dbReference type="InterPro" id="IPR013785">
    <property type="entry name" value="Aldolase_TIM"/>
</dbReference>
<comment type="catalytic activity">
    <reaction evidence="1 9">
        <text>N-(5-phospho-beta-D-ribosyl)anthranilate = 1-(2-carboxyphenylamino)-1-deoxy-D-ribulose 5-phosphate</text>
        <dbReference type="Rhea" id="RHEA:21540"/>
        <dbReference type="ChEBI" id="CHEBI:18277"/>
        <dbReference type="ChEBI" id="CHEBI:58613"/>
        <dbReference type="EC" id="5.3.1.24"/>
    </reaction>
</comment>
<evidence type="ECO:0000256" key="3">
    <source>
        <dbReference type="ARBA" id="ARBA00012572"/>
    </source>
</evidence>
<dbReference type="PANTHER" id="PTHR42894">
    <property type="entry name" value="N-(5'-PHOSPHORIBOSYL)ANTHRANILATE ISOMERASE"/>
    <property type="match status" value="1"/>
</dbReference>
<reference evidence="11 12" key="1">
    <citation type="submission" date="2022-04" db="EMBL/GenBank/DDBJ databases">
        <title>Spirosoma sp. strain RP8 genome sequencing and assembly.</title>
        <authorList>
            <person name="Jung Y."/>
        </authorList>
    </citation>
    <scope>NUCLEOTIDE SEQUENCE [LARGE SCALE GENOMIC DNA]</scope>
    <source>
        <strain evidence="11 12">RP8</strain>
    </source>
</reference>
<keyword evidence="7 9" id="KW-0057">Aromatic amino acid biosynthesis</keyword>
<evidence type="ECO:0000256" key="9">
    <source>
        <dbReference type="HAMAP-Rule" id="MF_00135"/>
    </source>
</evidence>
<sequence>MESPFRTRIKICCISSLDEARLAVRLGADALGLVGRMPSGPGVVADTLAAQIVQATPPPVATFMLTSETNTADVIAHQQRVGANTIQLVDAIPPETYAQLRATLPAIKLVQVIHVIDEKNIDEALLAVQHGADALLLDSGNPNLAVKELGGTGRVHNWAVSRRIVEQSPVPVFLAGGLSIDNVRKAVETVQPFGLDICSGVRTNGQLDAYKLEAFVRLLIG</sequence>
<evidence type="ECO:0000256" key="4">
    <source>
        <dbReference type="ARBA" id="ARBA00022272"/>
    </source>
</evidence>
<evidence type="ECO:0000256" key="2">
    <source>
        <dbReference type="ARBA" id="ARBA00004664"/>
    </source>
</evidence>
<evidence type="ECO:0000313" key="12">
    <source>
        <dbReference type="Proteomes" id="UP001202180"/>
    </source>
</evidence>
<dbReference type="Proteomes" id="UP001202180">
    <property type="component" value="Unassembled WGS sequence"/>
</dbReference>
<dbReference type="RefSeq" id="WP_248477895.1">
    <property type="nucleotide sequence ID" value="NZ_JALPRF010000002.1"/>
</dbReference>
<comment type="similarity">
    <text evidence="9">Belongs to the TrpF family.</text>
</comment>
<dbReference type="SUPFAM" id="SSF51366">
    <property type="entry name" value="Ribulose-phoshate binding barrel"/>
    <property type="match status" value="1"/>
</dbReference>
<evidence type="ECO:0000259" key="10">
    <source>
        <dbReference type="Pfam" id="PF00697"/>
    </source>
</evidence>
<protein>
    <recommendedName>
        <fullName evidence="4 9">N-(5'-phosphoribosyl)anthranilate isomerase</fullName>
        <shortName evidence="9">PRAI</shortName>
        <ecNumber evidence="3 9">5.3.1.24</ecNumber>
    </recommendedName>
</protein>
<dbReference type="EMBL" id="JALPRF010000002">
    <property type="protein sequence ID" value="MCK8493328.1"/>
    <property type="molecule type" value="Genomic_DNA"/>
</dbReference>
<name>A0ABT0HNW0_9BACT</name>
<dbReference type="EC" id="5.3.1.24" evidence="3 9"/>
<dbReference type="Gene3D" id="3.20.20.70">
    <property type="entry name" value="Aldolase class I"/>
    <property type="match status" value="1"/>
</dbReference>
<evidence type="ECO:0000256" key="1">
    <source>
        <dbReference type="ARBA" id="ARBA00001164"/>
    </source>
</evidence>
<evidence type="ECO:0000313" key="11">
    <source>
        <dbReference type="EMBL" id="MCK8493328.1"/>
    </source>
</evidence>
<dbReference type="HAMAP" id="MF_00135">
    <property type="entry name" value="PRAI"/>
    <property type="match status" value="1"/>
</dbReference>
<evidence type="ECO:0000256" key="6">
    <source>
        <dbReference type="ARBA" id="ARBA00022822"/>
    </source>
</evidence>
<dbReference type="InterPro" id="IPR011060">
    <property type="entry name" value="RibuloseP-bd_barrel"/>
</dbReference>
<evidence type="ECO:0000256" key="8">
    <source>
        <dbReference type="ARBA" id="ARBA00023235"/>
    </source>
</evidence>
<evidence type="ECO:0000256" key="7">
    <source>
        <dbReference type="ARBA" id="ARBA00023141"/>
    </source>
</evidence>
<dbReference type="CDD" id="cd00405">
    <property type="entry name" value="PRAI"/>
    <property type="match status" value="1"/>
</dbReference>
<comment type="caution">
    <text evidence="11">The sequence shown here is derived from an EMBL/GenBank/DDBJ whole genome shotgun (WGS) entry which is preliminary data.</text>
</comment>
<keyword evidence="6 9" id="KW-0822">Tryptophan biosynthesis</keyword>
<keyword evidence="8 9" id="KW-0413">Isomerase</keyword>
<accession>A0ABT0HNW0</accession>
<organism evidence="11 12">
    <name type="scientific">Spirosoma liriopis</name>
    <dbReference type="NCBI Taxonomy" id="2937440"/>
    <lineage>
        <taxon>Bacteria</taxon>
        <taxon>Pseudomonadati</taxon>
        <taxon>Bacteroidota</taxon>
        <taxon>Cytophagia</taxon>
        <taxon>Cytophagales</taxon>
        <taxon>Cytophagaceae</taxon>
        <taxon>Spirosoma</taxon>
    </lineage>
</organism>
<feature type="domain" description="N-(5'phosphoribosyl) anthranilate isomerase (PRAI)" evidence="10">
    <location>
        <begin position="10"/>
        <end position="216"/>
    </location>
</feature>
<comment type="pathway">
    <text evidence="2 9">Amino-acid biosynthesis; L-tryptophan biosynthesis; L-tryptophan from chorismate: step 3/5.</text>
</comment>
<dbReference type="GO" id="GO:0016853">
    <property type="term" value="F:isomerase activity"/>
    <property type="evidence" value="ECO:0007669"/>
    <property type="project" value="UniProtKB-KW"/>
</dbReference>
<gene>
    <name evidence="9" type="primary">trpF</name>
    <name evidence="11" type="ORF">M0L20_15785</name>
</gene>
<dbReference type="InterPro" id="IPR001240">
    <property type="entry name" value="PRAI_dom"/>
</dbReference>
<evidence type="ECO:0000256" key="5">
    <source>
        <dbReference type="ARBA" id="ARBA00022605"/>
    </source>
</evidence>
<keyword evidence="12" id="KW-1185">Reference proteome</keyword>
<keyword evidence="5 9" id="KW-0028">Amino-acid biosynthesis</keyword>
<dbReference type="PANTHER" id="PTHR42894:SF1">
    <property type="entry name" value="N-(5'-PHOSPHORIBOSYL)ANTHRANILATE ISOMERASE"/>
    <property type="match status" value="1"/>
</dbReference>
<proteinExistence type="inferred from homology"/>